<evidence type="ECO:0000256" key="7">
    <source>
        <dbReference type="ARBA" id="ARBA00023054"/>
    </source>
</evidence>
<evidence type="ECO:0000256" key="4">
    <source>
        <dbReference type="ARBA" id="ARBA00005756"/>
    </source>
</evidence>
<keyword evidence="7 10" id="KW-0175">Coiled coil</keyword>
<organism evidence="12 13">
    <name type="scientific">Aldrovandia affinis</name>
    <dbReference type="NCBI Taxonomy" id="143900"/>
    <lineage>
        <taxon>Eukaryota</taxon>
        <taxon>Metazoa</taxon>
        <taxon>Chordata</taxon>
        <taxon>Craniata</taxon>
        <taxon>Vertebrata</taxon>
        <taxon>Euteleostomi</taxon>
        <taxon>Actinopterygii</taxon>
        <taxon>Neopterygii</taxon>
        <taxon>Teleostei</taxon>
        <taxon>Notacanthiformes</taxon>
        <taxon>Halosauridae</taxon>
        <taxon>Aldrovandia</taxon>
    </lineage>
</organism>
<evidence type="ECO:0000313" key="12">
    <source>
        <dbReference type="EMBL" id="KAJ8397544.1"/>
    </source>
</evidence>
<comment type="caution">
    <text evidence="12">The sequence shown here is derived from an EMBL/GenBank/DDBJ whole genome shotgun (WGS) entry which is preliminary data.</text>
</comment>
<reference evidence="12" key="1">
    <citation type="journal article" date="2023" name="Science">
        <title>Genome structures resolve the early diversification of teleost fishes.</title>
        <authorList>
            <person name="Parey E."/>
            <person name="Louis A."/>
            <person name="Montfort J."/>
            <person name="Bouchez O."/>
            <person name="Roques C."/>
            <person name="Iampietro C."/>
            <person name="Lluch J."/>
            <person name="Castinel A."/>
            <person name="Donnadieu C."/>
            <person name="Desvignes T."/>
            <person name="Floi Bucao C."/>
            <person name="Jouanno E."/>
            <person name="Wen M."/>
            <person name="Mejri S."/>
            <person name="Dirks R."/>
            <person name="Jansen H."/>
            <person name="Henkel C."/>
            <person name="Chen W.J."/>
            <person name="Zahm M."/>
            <person name="Cabau C."/>
            <person name="Klopp C."/>
            <person name="Thompson A.W."/>
            <person name="Robinson-Rechavi M."/>
            <person name="Braasch I."/>
            <person name="Lecointre G."/>
            <person name="Bobe J."/>
            <person name="Postlethwait J.H."/>
            <person name="Berthelot C."/>
            <person name="Roest Crollius H."/>
            <person name="Guiguen Y."/>
        </authorList>
    </citation>
    <scope>NUCLEOTIDE SEQUENCE</scope>
    <source>
        <strain evidence="12">NC1722</strain>
    </source>
</reference>
<dbReference type="GO" id="GO:0016020">
    <property type="term" value="C:membrane"/>
    <property type="evidence" value="ECO:0007669"/>
    <property type="project" value="InterPro"/>
</dbReference>
<evidence type="ECO:0000256" key="1">
    <source>
        <dbReference type="ARBA" id="ARBA00004279"/>
    </source>
</evidence>
<keyword evidence="5" id="KW-0963">Cytoplasm</keyword>
<feature type="coiled-coil region" evidence="10">
    <location>
        <begin position="33"/>
        <end position="60"/>
    </location>
</feature>
<evidence type="ECO:0000256" key="11">
    <source>
        <dbReference type="SAM" id="MobiDB-lite"/>
    </source>
</evidence>
<feature type="coiled-coil region" evidence="10">
    <location>
        <begin position="86"/>
        <end position="120"/>
    </location>
</feature>
<evidence type="ECO:0000313" key="13">
    <source>
        <dbReference type="Proteomes" id="UP001221898"/>
    </source>
</evidence>
<name>A0AAD7WIR6_9TELE</name>
<evidence type="ECO:0000256" key="8">
    <source>
        <dbReference type="ARBA" id="ARBA00023273"/>
    </source>
</evidence>
<feature type="region of interest" description="Disordered" evidence="11">
    <location>
        <begin position="481"/>
        <end position="534"/>
    </location>
</feature>
<evidence type="ECO:0000256" key="3">
    <source>
        <dbReference type="ARBA" id="ARBA00004552"/>
    </source>
</evidence>
<evidence type="ECO:0000256" key="5">
    <source>
        <dbReference type="ARBA" id="ARBA00022490"/>
    </source>
</evidence>
<feature type="region of interest" description="Disordered" evidence="11">
    <location>
        <begin position="262"/>
        <end position="414"/>
    </location>
</feature>
<protein>
    <recommendedName>
        <fullName evidence="9">Palmdelphin</fullName>
    </recommendedName>
</protein>
<dbReference type="AlphaFoldDB" id="A0AAD7WIR6"/>
<dbReference type="PANTHER" id="PTHR46881:SF1">
    <property type="entry name" value="PALMDELPHIN"/>
    <property type="match status" value="1"/>
</dbReference>
<proteinExistence type="inferred from homology"/>
<keyword evidence="6" id="KW-0770">Synapse</keyword>
<feature type="compositionally biased region" description="Low complexity" evidence="11">
    <location>
        <begin position="508"/>
        <end position="517"/>
    </location>
</feature>
<evidence type="ECO:0000256" key="6">
    <source>
        <dbReference type="ARBA" id="ARBA00023018"/>
    </source>
</evidence>
<evidence type="ECO:0000256" key="10">
    <source>
        <dbReference type="SAM" id="Coils"/>
    </source>
</evidence>
<keyword evidence="13" id="KW-1185">Reference proteome</keyword>
<feature type="compositionally biased region" description="Polar residues" evidence="11">
    <location>
        <begin position="481"/>
        <end position="507"/>
    </location>
</feature>
<dbReference type="InterPro" id="IPR004965">
    <property type="entry name" value="Paralemmin"/>
</dbReference>
<dbReference type="GO" id="GO:0043197">
    <property type="term" value="C:dendritic spine"/>
    <property type="evidence" value="ECO:0007669"/>
    <property type="project" value="UniProtKB-SubCell"/>
</dbReference>
<sequence length="549" mass="60610">MAQQQLFSWSTHSRVTMEEAGLLKERFQAITDKRKVQEDIANKRGEVEEEKLKLQYLKKKALREQWLMDGLSIQSAQEQEAMELQAQDSQQQSKVLQSNINRMEKEIEALEKQETTISTNEQLILKRLKEVEKTTEDIIKAVNADTQQEPIQYIYSAIPDIPKSYKPSQLKKLQSPILGPDDDQPKKALFAVEINVEKDMKTGESQVLSTATVSPQEFQQKGVKVYDDGRKSVYALRSDGQVARNGMGQLTPGEVEELLRKATEKQTNSDVEYHEPVFSTPYSPPSTPKRPDRPNGQSETCKYPSSAQPEVPRSDGAPFQGEAKHLPPHIPHANADSHGCTDKPPGNSLSPSTNGGEMRLDLNAQGPVQAPLPESRENRRAAPPAESGVRHRGLSPSHRDNSQPSNSALATNLDSTEPVTMIFMGYQSVDSEQEAHQDLGCDEAIQAELVVISDDNDSSDGPLSYHPDGYHSKIFQPHLNSKASPRLTANRNRSNASPYTAIDQPQESGSGPSLLSPCPDVTGQVEGDGIEDPSASALRMRMAKIGKSM</sequence>
<keyword evidence="8" id="KW-0966">Cell projection</keyword>
<dbReference type="Proteomes" id="UP001221898">
    <property type="component" value="Unassembled WGS sequence"/>
</dbReference>
<comment type="subcellular location">
    <subcellularLocation>
        <location evidence="1">Cell projection</location>
        <location evidence="1">Dendrite</location>
    </subcellularLocation>
    <subcellularLocation>
        <location evidence="3">Cell projection</location>
        <location evidence="3">Dendritic spine</location>
    </subcellularLocation>
    <subcellularLocation>
        <location evidence="2">Cytoplasm</location>
    </subcellularLocation>
</comment>
<evidence type="ECO:0000256" key="2">
    <source>
        <dbReference type="ARBA" id="ARBA00004496"/>
    </source>
</evidence>
<comment type="similarity">
    <text evidence="4">Belongs to the paralemmin family.</text>
</comment>
<dbReference type="GO" id="GO:0005737">
    <property type="term" value="C:cytoplasm"/>
    <property type="evidence" value="ECO:0007669"/>
    <property type="project" value="UniProtKB-SubCell"/>
</dbReference>
<dbReference type="PANTHER" id="PTHR46881">
    <property type="entry name" value="PALMDELPHIN"/>
    <property type="match status" value="1"/>
</dbReference>
<accession>A0AAD7WIR6</accession>
<dbReference type="Pfam" id="PF03285">
    <property type="entry name" value="Paralemmin"/>
    <property type="match status" value="2"/>
</dbReference>
<evidence type="ECO:0000256" key="9">
    <source>
        <dbReference type="ARBA" id="ARBA00040857"/>
    </source>
</evidence>
<feature type="compositionally biased region" description="Polar residues" evidence="11">
    <location>
        <begin position="402"/>
        <end position="414"/>
    </location>
</feature>
<gene>
    <name evidence="12" type="ORF">AAFF_G00438200</name>
</gene>
<dbReference type="GO" id="GO:0008360">
    <property type="term" value="P:regulation of cell shape"/>
    <property type="evidence" value="ECO:0007669"/>
    <property type="project" value="InterPro"/>
</dbReference>
<dbReference type="EMBL" id="JAINUG010000097">
    <property type="protein sequence ID" value="KAJ8397544.1"/>
    <property type="molecule type" value="Genomic_DNA"/>
</dbReference>
<feature type="compositionally biased region" description="Polar residues" evidence="11">
    <location>
        <begin position="295"/>
        <end position="308"/>
    </location>
</feature>